<comment type="similarity">
    <text evidence="2 6">Belongs to the FKBP-type PPIase family.</text>
</comment>
<dbReference type="EMBL" id="JABKKJ010000031">
    <property type="protein sequence ID" value="NPE26162.1"/>
    <property type="molecule type" value="Genomic_DNA"/>
</dbReference>
<dbReference type="Proteomes" id="UP000820977">
    <property type="component" value="Unassembled WGS sequence"/>
</dbReference>
<evidence type="ECO:0000256" key="3">
    <source>
        <dbReference type="ARBA" id="ARBA00023110"/>
    </source>
</evidence>
<sequence>MDKLSYALGLGIGQQLAQMGADNLNIEDFGAAIKDVIAGNELKVSHREAQTIVQDFFKKQEEKLNAERAEKGKAAKEEGEKFLTDNAKKEGVTTLPSGLQYMVLKEGEGKKPKATDKVKCHYEGFLIDGTVFDSSVQRGEPATFGLQQVIAGWTEGLQLMQEGAKYRFFIPYMLAYGASGAGASIPPYAALIFDVELIAVV</sequence>
<reference evidence="8 9" key="1">
    <citation type="submission" date="2020-05" db="EMBL/GenBank/DDBJ databases">
        <title>Distinct polysaccharide utilization as determinants for interspecies competition between intestinal Prevotella spp.</title>
        <authorList>
            <person name="Galvez E.J.C."/>
            <person name="Iljazovic A."/>
            <person name="Strowig T."/>
        </authorList>
    </citation>
    <scope>NUCLEOTIDE SEQUENCE [LARGE SCALE GENOMIC DNA]</scope>
    <source>
        <strain evidence="8 9">PCHR</strain>
    </source>
</reference>
<evidence type="ECO:0000256" key="2">
    <source>
        <dbReference type="ARBA" id="ARBA00006577"/>
    </source>
</evidence>
<evidence type="ECO:0000256" key="4">
    <source>
        <dbReference type="ARBA" id="ARBA00023235"/>
    </source>
</evidence>
<evidence type="ECO:0000259" key="7">
    <source>
        <dbReference type="PROSITE" id="PS50059"/>
    </source>
</evidence>
<dbReference type="Gene3D" id="3.10.50.40">
    <property type="match status" value="1"/>
</dbReference>
<evidence type="ECO:0000256" key="1">
    <source>
        <dbReference type="ARBA" id="ARBA00000971"/>
    </source>
</evidence>
<dbReference type="Pfam" id="PF00254">
    <property type="entry name" value="FKBP_C"/>
    <property type="match status" value="1"/>
</dbReference>
<keyword evidence="4 5" id="KW-0413">Isomerase</keyword>
<evidence type="ECO:0000256" key="5">
    <source>
        <dbReference type="PROSITE-ProRule" id="PRU00277"/>
    </source>
</evidence>
<dbReference type="Gene3D" id="1.10.287.460">
    <property type="entry name" value="Peptidyl-prolyl cis-trans isomerase, FKBP-type, N-terminal domain"/>
    <property type="match status" value="1"/>
</dbReference>
<evidence type="ECO:0000313" key="9">
    <source>
        <dbReference type="Proteomes" id="UP000820977"/>
    </source>
</evidence>
<evidence type="ECO:0000256" key="6">
    <source>
        <dbReference type="RuleBase" id="RU003915"/>
    </source>
</evidence>
<organism evidence="8 9">
    <name type="scientific">Xylanibacter caecicola</name>
    <dbReference type="NCBI Taxonomy" id="2736294"/>
    <lineage>
        <taxon>Bacteria</taxon>
        <taxon>Pseudomonadati</taxon>
        <taxon>Bacteroidota</taxon>
        <taxon>Bacteroidia</taxon>
        <taxon>Bacteroidales</taxon>
        <taxon>Prevotellaceae</taxon>
        <taxon>Xylanibacter</taxon>
    </lineage>
</organism>
<dbReference type="PANTHER" id="PTHR43811">
    <property type="entry name" value="FKBP-TYPE PEPTIDYL-PROLYL CIS-TRANS ISOMERASE FKPA"/>
    <property type="match status" value="1"/>
</dbReference>
<keyword evidence="9" id="KW-1185">Reference proteome</keyword>
<dbReference type="Pfam" id="PF01346">
    <property type="entry name" value="FKBP_N"/>
    <property type="match status" value="1"/>
</dbReference>
<dbReference type="InterPro" id="IPR001179">
    <property type="entry name" value="PPIase_FKBP_dom"/>
</dbReference>
<accession>A0ABX2B5C6</accession>
<protein>
    <recommendedName>
        <fullName evidence="6">Peptidyl-prolyl cis-trans isomerase</fullName>
        <ecNumber evidence="6">5.2.1.8</ecNumber>
    </recommendedName>
</protein>
<evidence type="ECO:0000313" key="8">
    <source>
        <dbReference type="EMBL" id="NPE26162.1"/>
    </source>
</evidence>
<dbReference type="RefSeq" id="WP_172345626.1">
    <property type="nucleotide sequence ID" value="NZ_CASTNK010000004.1"/>
</dbReference>
<dbReference type="PROSITE" id="PS50059">
    <property type="entry name" value="FKBP_PPIASE"/>
    <property type="match status" value="1"/>
</dbReference>
<dbReference type="EC" id="5.2.1.8" evidence="6"/>
<dbReference type="GO" id="GO:0016853">
    <property type="term" value="F:isomerase activity"/>
    <property type="evidence" value="ECO:0007669"/>
    <property type="project" value="UniProtKB-KW"/>
</dbReference>
<dbReference type="InterPro" id="IPR000774">
    <property type="entry name" value="PPIase_FKBP_N"/>
</dbReference>
<dbReference type="NCBIfam" id="NF008602">
    <property type="entry name" value="PRK11570.1"/>
    <property type="match status" value="1"/>
</dbReference>
<name>A0ABX2B5C6_9BACT</name>
<proteinExistence type="inferred from homology"/>
<keyword evidence="3 5" id="KW-0697">Rotamase</keyword>
<dbReference type="InterPro" id="IPR046357">
    <property type="entry name" value="PPIase_dom_sf"/>
</dbReference>
<dbReference type="InterPro" id="IPR036944">
    <property type="entry name" value="PPIase_FKBP_N_sf"/>
</dbReference>
<dbReference type="PANTHER" id="PTHR43811:SF19">
    <property type="entry name" value="39 KDA FK506-BINDING NUCLEAR PROTEIN"/>
    <property type="match status" value="1"/>
</dbReference>
<comment type="catalytic activity">
    <reaction evidence="1 5 6">
        <text>[protein]-peptidylproline (omega=180) = [protein]-peptidylproline (omega=0)</text>
        <dbReference type="Rhea" id="RHEA:16237"/>
        <dbReference type="Rhea" id="RHEA-COMP:10747"/>
        <dbReference type="Rhea" id="RHEA-COMP:10748"/>
        <dbReference type="ChEBI" id="CHEBI:83833"/>
        <dbReference type="ChEBI" id="CHEBI:83834"/>
        <dbReference type="EC" id="5.2.1.8"/>
    </reaction>
</comment>
<gene>
    <name evidence="8" type="ORF">HPS54_11695</name>
</gene>
<comment type="caution">
    <text evidence="8">The sequence shown here is derived from an EMBL/GenBank/DDBJ whole genome shotgun (WGS) entry which is preliminary data.</text>
</comment>
<dbReference type="SUPFAM" id="SSF54534">
    <property type="entry name" value="FKBP-like"/>
    <property type="match status" value="1"/>
</dbReference>
<feature type="domain" description="PPIase FKBP-type" evidence="7">
    <location>
        <begin position="115"/>
        <end position="201"/>
    </location>
</feature>